<dbReference type="CDD" id="cd16473">
    <property type="entry name" value="RING-H2_RNF103"/>
    <property type="match status" value="1"/>
</dbReference>
<dbReference type="InterPro" id="IPR013083">
    <property type="entry name" value="Znf_RING/FYVE/PHD"/>
</dbReference>
<protein>
    <submittedName>
        <fullName evidence="8">E3 ubiquitin-protein ligase RNF103</fullName>
    </submittedName>
    <submittedName>
        <fullName evidence="9">Ring finger protein 103</fullName>
    </submittedName>
</protein>
<dbReference type="GO" id="GO:0016567">
    <property type="term" value="P:protein ubiquitination"/>
    <property type="evidence" value="ECO:0007669"/>
    <property type="project" value="InterPro"/>
</dbReference>
<feature type="compositionally biased region" description="Acidic residues" evidence="5">
    <location>
        <begin position="526"/>
        <end position="539"/>
    </location>
</feature>
<dbReference type="GO" id="GO:0036503">
    <property type="term" value="P:ERAD pathway"/>
    <property type="evidence" value="ECO:0007669"/>
    <property type="project" value="TreeGrafter"/>
</dbReference>
<dbReference type="GO" id="GO:0008270">
    <property type="term" value="F:zinc ion binding"/>
    <property type="evidence" value="ECO:0007669"/>
    <property type="project" value="UniProtKB-KW"/>
</dbReference>
<dbReference type="KEGG" id="cmk:103181485"/>
<keyword evidence="6" id="KW-0472">Membrane</keyword>
<dbReference type="InterPro" id="IPR042494">
    <property type="entry name" value="RNF103"/>
</dbReference>
<dbReference type="Pfam" id="PF13639">
    <property type="entry name" value="zf-RING_2"/>
    <property type="match status" value="1"/>
</dbReference>
<dbReference type="STRING" id="7868.ENSCMIP00000027190"/>
<keyword evidence="6" id="KW-0812">Transmembrane</keyword>
<keyword evidence="10" id="KW-1185">Reference proteome</keyword>
<organism evidence="8">
    <name type="scientific">Callorhinchus milii</name>
    <name type="common">Ghost shark</name>
    <dbReference type="NCBI Taxonomy" id="7868"/>
    <lineage>
        <taxon>Eukaryota</taxon>
        <taxon>Metazoa</taxon>
        <taxon>Chordata</taxon>
        <taxon>Craniata</taxon>
        <taxon>Vertebrata</taxon>
        <taxon>Chondrichthyes</taxon>
        <taxon>Holocephali</taxon>
        <taxon>Chimaeriformes</taxon>
        <taxon>Callorhinchidae</taxon>
        <taxon>Callorhinchus</taxon>
    </lineage>
</organism>
<accession>V9KFH8</accession>
<feature type="compositionally biased region" description="Basic and acidic residues" evidence="5">
    <location>
        <begin position="553"/>
        <end position="580"/>
    </location>
</feature>
<reference evidence="8 10" key="3">
    <citation type="journal article" date="2014" name="Nature">
        <title>Elephant shark genome provides unique insights into gnathostome evolution.</title>
        <authorList>
            <consortium name="International Elephant Shark Genome Sequencing Consortium"/>
            <person name="Venkatesh B."/>
            <person name="Lee A.P."/>
            <person name="Ravi V."/>
            <person name="Maurya A.K."/>
            <person name="Lian M.M."/>
            <person name="Swann J.B."/>
            <person name="Ohta Y."/>
            <person name="Flajnik M.F."/>
            <person name="Sutoh Y."/>
            <person name="Kasahara M."/>
            <person name="Hoon S."/>
            <person name="Gangu V."/>
            <person name="Roy S.W."/>
            <person name="Irimia M."/>
            <person name="Korzh V."/>
            <person name="Kondrychyn I."/>
            <person name="Lim Z.W."/>
            <person name="Tay B.H."/>
            <person name="Tohari S."/>
            <person name="Kong K.W."/>
            <person name="Ho S."/>
            <person name="Lorente-Galdos B."/>
            <person name="Quilez J."/>
            <person name="Marques-Bonet T."/>
            <person name="Raney B.J."/>
            <person name="Ingham P.W."/>
            <person name="Tay A."/>
            <person name="Hillier L.W."/>
            <person name="Minx P."/>
            <person name="Boehm T."/>
            <person name="Wilson R.K."/>
            <person name="Brenner S."/>
            <person name="Warren W.C."/>
        </authorList>
    </citation>
    <scope>NUCLEOTIDE SEQUENCE</scope>
    <source>
        <tissue evidence="8">Brain</tissue>
    </source>
</reference>
<dbReference type="GeneTree" id="ENSGT00390000006413"/>
<evidence type="ECO:0000259" key="7">
    <source>
        <dbReference type="PROSITE" id="PS50089"/>
    </source>
</evidence>
<evidence type="ECO:0000313" key="10">
    <source>
        <dbReference type="Proteomes" id="UP000314986"/>
    </source>
</evidence>
<dbReference type="RefSeq" id="XP_007896189.1">
    <property type="nucleotide sequence ID" value="XM_007897998.2"/>
</dbReference>
<reference evidence="9" key="4">
    <citation type="submission" date="2025-05" db="UniProtKB">
        <authorList>
            <consortium name="Ensembl"/>
        </authorList>
    </citation>
    <scope>IDENTIFICATION</scope>
</reference>
<evidence type="ECO:0000256" key="3">
    <source>
        <dbReference type="ARBA" id="ARBA00022833"/>
    </source>
</evidence>
<keyword evidence="1" id="KW-0479">Metal-binding</keyword>
<name>V9KFH8_CALMI</name>
<dbReference type="InterPro" id="IPR001841">
    <property type="entry name" value="Znf_RING"/>
</dbReference>
<dbReference type="PANTHER" id="PTHR15302">
    <property type="entry name" value="E3 UBIQUITIN-PROTEIN LIGASE RNF103"/>
    <property type="match status" value="1"/>
</dbReference>
<evidence type="ECO:0000256" key="1">
    <source>
        <dbReference type="ARBA" id="ARBA00022723"/>
    </source>
</evidence>
<dbReference type="GO" id="GO:0004842">
    <property type="term" value="F:ubiquitin-protein transferase activity"/>
    <property type="evidence" value="ECO:0007669"/>
    <property type="project" value="InterPro"/>
</dbReference>
<gene>
    <name evidence="9" type="primary">rnf103</name>
</gene>
<dbReference type="OrthoDB" id="8062037at2759"/>
<dbReference type="PANTHER" id="PTHR15302:SF0">
    <property type="entry name" value="E3 UBIQUITIN-PROTEIN LIGASE RNF103"/>
    <property type="match status" value="1"/>
</dbReference>
<reference evidence="10" key="1">
    <citation type="journal article" date="2006" name="Science">
        <title>Ancient noncoding elements conserved in the human genome.</title>
        <authorList>
            <person name="Venkatesh B."/>
            <person name="Kirkness E.F."/>
            <person name="Loh Y.H."/>
            <person name="Halpern A.L."/>
            <person name="Lee A.P."/>
            <person name="Johnson J."/>
            <person name="Dandona N."/>
            <person name="Viswanathan L.D."/>
            <person name="Tay A."/>
            <person name="Venter J.C."/>
            <person name="Strausberg R.L."/>
            <person name="Brenner S."/>
        </authorList>
    </citation>
    <scope>NUCLEOTIDE SEQUENCE [LARGE SCALE GENOMIC DNA]</scope>
</reference>
<dbReference type="Proteomes" id="UP000314986">
    <property type="component" value="Unassembled WGS sequence"/>
</dbReference>
<proteinExistence type="evidence at transcript level"/>
<evidence type="ECO:0000256" key="5">
    <source>
        <dbReference type="SAM" id="MobiDB-lite"/>
    </source>
</evidence>
<evidence type="ECO:0000313" key="9">
    <source>
        <dbReference type="Ensembl" id="ENSCMIP00000027190.1"/>
    </source>
</evidence>
<dbReference type="GO" id="GO:0005783">
    <property type="term" value="C:endoplasmic reticulum"/>
    <property type="evidence" value="ECO:0007669"/>
    <property type="project" value="TreeGrafter"/>
</dbReference>
<dbReference type="AlphaFoldDB" id="V9KFH8"/>
<sequence length="678" mass="78723">MWLKLCFLLLYFLLLFVLARFFEALVWYESGVFATQLVDPVALSFKKLRTILECRGICYAGLPEKKDVRELVQKSGDLMEGELYSALREEESSDSVTSTNFSGEMHFYEQVEDTKDGIWLVQVVAKDKDPLLGRDRWHKMVKKVSQFGIRTGTFNCSNDPRYCNKRGWLKSTLIMSIPQTNTSKGKVMLKEYSGRRIEVDNIFKWINAHVASRIKTIRSTDQLMEEWNKRDRYLVKMYLFAHLDQPPAFYSVLSVKFTGRVEFIFVDVQNWNNESRMKEIGVHQFPAYIVKTPEGIYKYGNTTGEFVSHQAMDVFLRSLQPEVNDLFVLSLVLVNLMAWMDLFVTQGATIKRFVVLISTLGTYNSLLIMSWLPIIGFLQLPYLESFYEYSLKFLRYANTTTLASWVRVDWTFYSSHPALFLSTYLGHGLLIDYFEKKRRRNNDDEVNVNNLEWLSSLWDWYTSYLFHPIASFQHYPHYLDWEEDPNLLLERLAFPDLWLHPLIPTDYIKNLPTWRFKCVAGHSEDETSEGCQESDTDSESESRNPSAHHGVGRGHDQGPHTAEDRAATCEETKSNRKDSIHFGQSKPGSHSCTTDENEPDWSVWPRNMLRCSECVVCLENFQTGCLIMGLPCSHVFHQQCIVVWLVGGRHCCPVCRWASYKKKHRLVRQEPTANSDAS</sequence>
<evidence type="ECO:0000256" key="2">
    <source>
        <dbReference type="ARBA" id="ARBA00022771"/>
    </source>
</evidence>
<feature type="transmembrane region" description="Helical" evidence="6">
    <location>
        <begin position="326"/>
        <end position="344"/>
    </location>
</feature>
<dbReference type="Gene3D" id="3.30.40.10">
    <property type="entry name" value="Zinc/RING finger domain, C3HC4 (zinc finger)"/>
    <property type="match status" value="1"/>
</dbReference>
<evidence type="ECO:0000256" key="6">
    <source>
        <dbReference type="SAM" id="Phobius"/>
    </source>
</evidence>
<dbReference type="SUPFAM" id="SSF57850">
    <property type="entry name" value="RING/U-box"/>
    <property type="match status" value="1"/>
</dbReference>
<dbReference type="EMBL" id="JW864237">
    <property type="protein sequence ID" value="AFO96754.1"/>
    <property type="molecule type" value="mRNA"/>
</dbReference>
<dbReference type="PROSITE" id="PS50089">
    <property type="entry name" value="ZF_RING_2"/>
    <property type="match status" value="1"/>
</dbReference>
<feature type="region of interest" description="Disordered" evidence="5">
    <location>
        <begin position="526"/>
        <end position="598"/>
    </location>
</feature>
<feature type="domain" description="RING-type" evidence="7">
    <location>
        <begin position="614"/>
        <end position="656"/>
    </location>
</feature>
<keyword evidence="2 4" id="KW-0863">Zinc-finger</keyword>
<dbReference type="SMART" id="SM00184">
    <property type="entry name" value="RING"/>
    <property type="match status" value="1"/>
</dbReference>
<evidence type="ECO:0000256" key="4">
    <source>
        <dbReference type="PROSITE-ProRule" id="PRU00175"/>
    </source>
</evidence>
<reference evidence="10" key="2">
    <citation type="journal article" date="2007" name="PLoS Biol.">
        <title>Survey sequencing and comparative analysis of the elephant shark (Callorhinchus milii) genome.</title>
        <authorList>
            <person name="Venkatesh B."/>
            <person name="Kirkness E.F."/>
            <person name="Loh Y.H."/>
            <person name="Halpern A.L."/>
            <person name="Lee A.P."/>
            <person name="Johnson J."/>
            <person name="Dandona N."/>
            <person name="Viswanathan L.D."/>
            <person name="Tay A."/>
            <person name="Venter J.C."/>
            <person name="Strausberg R.L."/>
            <person name="Brenner S."/>
        </authorList>
    </citation>
    <scope>NUCLEOTIDE SEQUENCE [LARGE SCALE GENOMIC DNA]</scope>
</reference>
<feature type="transmembrane region" description="Helical" evidence="6">
    <location>
        <begin position="353"/>
        <end position="378"/>
    </location>
</feature>
<keyword evidence="3" id="KW-0862">Zinc</keyword>
<dbReference type="GeneID" id="103181485"/>
<keyword evidence="6" id="KW-1133">Transmembrane helix</keyword>
<evidence type="ECO:0000313" key="8">
    <source>
        <dbReference type="EMBL" id="AFO96754.1"/>
    </source>
</evidence>
<dbReference type="OMA" id="PDWLAWP"/>
<dbReference type="Ensembl" id="ENSCMIT00000027625.1">
    <property type="protein sequence ID" value="ENSCMIP00000027190.1"/>
    <property type="gene ID" value="ENSCMIG00000011840.1"/>
</dbReference>